<dbReference type="InterPro" id="IPR018062">
    <property type="entry name" value="HTH_AraC-typ_CS"/>
</dbReference>
<dbReference type="SMART" id="SM00342">
    <property type="entry name" value="HTH_ARAC"/>
    <property type="match status" value="1"/>
</dbReference>
<dbReference type="STRING" id="408074.SAMN05660909_00115"/>
<keyword evidence="6" id="KW-1185">Reference proteome</keyword>
<evidence type="ECO:0000313" key="5">
    <source>
        <dbReference type="EMBL" id="SDZ91394.1"/>
    </source>
</evidence>
<evidence type="ECO:0000256" key="1">
    <source>
        <dbReference type="ARBA" id="ARBA00023015"/>
    </source>
</evidence>
<sequence>MAVVIMNDERHVLMTEDMPAEHYRKIVHSPTIVEESHAIEKDFGIANLQEFHFDGISIVFCTADTYQNINIKADQIEPRVGLFFMEQGQITASIDGIAGKKAFSTLEHNLLFSPHDSESATVKKQSNIHFFGLSFSTDRFLELADNNGKVLDKVANRVAGNKFVALHNKRNLPITASMQRVIADIRRCPFNGPVKKLFFHSKALELLALQCDQLENNILEYPRGKEGISAQDMERLYYARELVINNIQQPYSLAQLSKKVGLNEFKLKSGFKALFNNTVFGYLNEHRLDIARQMIQEGKQSMTAIAEEAGYSSPQHFSNAFRKRFGVTPLQIRKQ</sequence>
<dbReference type="SUPFAM" id="SSF46689">
    <property type="entry name" value="Homeodomain-like"/>
    <property type="match status" value="2"/>
</dbReference>
<dbReference type="InterPro" id="IPR018060">
    <property type="entry name" value="HTH_AraC"/>
</dbReference>
<dbReference type="PROSITE" id="PS00041">
    <property type="entry name" value="HTH_ARAC_FAMILY_1"/>
    <property type="match status" value="1"/>
</dbReference>
<evidence type="ECO:0000313" key="6">
    <source>
        <dbReference type="Proteomes" id="UP000199656"/>
    </source>
</evidence>
<protein>
    <submittedName>
        <fullName evidence="5">AraC-type DNA-binding protein</fullName>
    </submittedName>
</protein>
<gene>
    <name evidence="5" type="ORF">SAMN05660909_00115</name>
</gene>
<evidence type="ECO:0000256" key="2">
    <source>
        <dbReference type="ARBA" id="ARBA00023125"/>
    </source>
</evidence>
<reference evidence="6" key="1">
    <citation type="submission" date="2016-10" db="EMBL/GenBank/DDBJ databases">
        <authorList>
            <person name="Varghese N."/>
            <person name="Submissions S."/>
        </authorList>
    </citation>
    <scope>NUCLEOTIDE SEQUENCE [LARGE SCALE GENOMIC DNA]</scope>
    <source>
        <strain evidence="6">DSM 23920</strain>
    </source>
</reference>
<dbReference type="PANTHER" id="PTHR47893">
    <property type="entry name" value="REGULATORY PROTEIN PCHR"/>
    <property type="match status" value="1"/>
</dbReference>
<keyword evidence="3" id="KW-0804">Transcription</keyword>
<evidence type="ECO:0000259" key="4">
    <source>
        <dbReference type="PROSITE" id="PS01124"/>
    </source>
</evidence>
<dbReference type="InterPro" id="IPR053142">
    <property type="entry name" value="PchR_regulatory_protein"/>
</dbReference>
<dbReference type="PANTHER" id="PTHR47893:SF1">
    <property type="entry name" value="REGULATORY PROTEIN PCHR"/>
    <property type="match status" value="1"/>
</dbReference>
<dbReference type="PRINTS" id="PR00032">
    <property type="entry name" value="HTHARAC"/>
</dbReference>
<dbReference type="InterPro" id="IPR020449">
    <property type="entry name" value="Tscrpt_reg_AraC-type_HTH"/>
</dbReference>
<feature type="domain" description="HTH araC/xylS-type" evidence="4">
    <location>
        <begin position="237"/>
        <end position="335"/>
    </location>
</feature>
<dbReference type="InterPro" id="IPR009057">
    <property type="entry name" value="Homeodomain-like_sf"/>
</dbReference>
<keyword evidence="2 5" id="KW-0238">DNA-binding</keyword>
<name>A0A1H3WYD3_9BACT</name>
<accession>A0A1H3WYD3</accession>
<evidence type="ECO:0000256" key="3">
    <source>
        <dbReference type="ARBA" id="ARBA00023163"/>
    </source>
</evidence>
<organism evidence="5 6">
    <name type="scientific">Chitinophaga terrae</name>
    <name type="common">ex Kim and Jung 2007</name>
    <dbReference type="NCBI Taxonomy" id="408074"/>
    <lineage>
        <taxon>Bacteria</taxon>
        <taxon>Pseudomonadati</taxon>
        <taxon>Bacteroidota</taxon>
        <taxon>Chitinophagia</taxon>
        <taxon>Chitinophagales</taxon>
        <taxon>Chitinophagaceae</taxon>
        <taxon>Chitinophaga</taxon>
    </lineage>
</organism>
<dbReference type="GO" id="GO:0003700">
    <property type="term" value="F:DNA-binding transcription factor activity"/>
    <property type="evidence" value="ECO:0007669"/>
    <property type="project" value="InterPro"/>
</dbReference>
<dbReference type="AlphaFoldDB" id="A0A1H3WYD3"/>
<dbReference type="OrthoDB" id="799767at2"/>
<dbReference type="Proteomes" id="UP000199656">
    <property type="component" value="Unassembled WGS sequence"/>
</dbReference>
<dbReference type="Gene3D" id="1.10.10.60">
    <property type="entry name" value="Homeodomain-like"/>
    <property type="match status" value="2"/>
</dbReference>
<keyword evidence="1" id="KW-0805">Transcription regulation</keyword>
<dbReference type="GO" id="GO:0043565">
    <property type="term" value="F:sequence-specific DNA binding"/>
    <property type="evidence" value="ECO:0007669"/>
    <property type="project" value="InterPro"/>
</dbReference>
<dbReference type="Pfam" id="PF12833">
    <property type="entry name" value="HTH_18"/>
    <property type="match status" value="1"/>
</dbReference>
<dbReference type="RefSeq" id="WP_089757540.1">
    <property type="nucleotide sequence ID" value="NZ_BKAT01000015.1"/>
</dbReference>
<dbReference type="EMBL" id="FNRL01000001">
    <property type="protein sequence ID" value="SDZ91394.1"/>
    <property type="molecule type" value="Genomic_DNA"/>
</dbReference>
<proteinExistence type="predicted"/>
<dbReference type="PROSITE" id="PS01124">
    <property type="entry name" value="HTH_ARAC_FAMILY_2"/>
    <property type="match status" value="1"/>
</dbReference>